<dbReference type="KEGG" id="cvn:111137557"/>
<evidence type="ECO:0000313" key="2">
    <source>
        <dbReference type="Proteomes" id="UP000694844"/>
    </source>
</evidence>
<evidence type="ECO:0000256" key="1">
    <source>
        <dbReference type="SAM" id="Phobius"/>
    </source>
</evidence>
<feature type="transmembrane region" description="Helical" evidence="1">
    <location>
        <begin position="229"/>
        <end position="250"/>
    </location>
</feature>
<evidence type="ECO:0000313" key="4">
    <source>
        <dbReference type="RefSeq" id="XP_022344761.1"/>
    </source>
</evidence>
<name>A0A8B8EXL6_CRAVI</name>
<dbReference type="RefSeq" id="XP_022344762.1">
    <property type="nucleotide sequence ID" value="XM_022489054.1"/>
</dbReference>
<protein>
    <submittedName>
        <fullName evidence="3 4">Uncharacterized protein LOC111137557</fullName>
    </submittedName>
</protein>
<evidence type="ECO:0000313" key="5">
    <source>
        <dbReference type="RefSeq" id="XP_022344762.1"/>
    </source>
</evidence>
<proteinExistence type="predicted"/>
<keyword evidence="2" id="KW-1185">Reference proteome</keyword>
<feature type="transmembrane region" description="Helical" evidence="1">
    <location>
        <begin position="25"/>
        <end position="45"/>
    </location>
</feature>
<dbReference type="OrthoDB" id="6151859at2759"/>
<accession>A0A8B8EXL6</accession>
<reference evidence="3 4" key="1">
    <citation type="submission" date="2025-04" db="UniProtKB">
        <authorList>
            <consortium name="RefSeq"/>
        </authorList>
    </citation>
    <scope>IDENTIFICATION</scope>
    <source>
        <tissue evidence="3 4">Whole sample</tissue>
    </source>
</reference>
<keyword evidence="1" id="KW-0472">Membrane</keyword>
<dbReference type="RefSeq" id="XP_022344760.1">
    <property type="nucleotide sequence ID" value="XM_022489052.1"/>
</dbReference>
<evidence type="ECO:0000313" key="3">
    <source>
        <dbReference type="RefSeq" id="XP_022344760.1"/>
    </source>
</evidence>
<sequence length="255" mass="28391">MHISWASTTASIATDNMTRLHVQSLVLRLSLVLMVVFEFCVGFDVCNNLIQVEHDLDGANQVVACRYQILKWDQAGVFIREMVRTPVNRTLCHDLRTADTCHPDGSLVTCHHVPEWERHPEGTFLPPKGCAFSQNVQCQLETICPSETDIATTKSTESEMSTIKPVSKLPSLTAKVRVSKDNQVTVTDETTPVTTIGSTPEQEEITQHIIIHVRRPAPENKHSAATSSALSSLTLALSFVFSIIFMNCYFKTHLI</sequence>
<dbReference type="RefSeq" id="XP_022344761.1">
    <property type="nucleotide sequence ID" value="XM_022489053.1"/>
</dbReference>
<organism evidence="2 3">
    <name type="scientific">Crassostrea virginica</name>
    <name type="common">Eastern oyster</name>
    <dbReference type="NCBI Taxonomy" id="6565"/>
    <lineage>
        <taxon>Eukaryota</taxon>
        <taxon>Metazoa</taxon>
        <taxon>Spiralia</taxon>
        <taxon>Lophotrochozoa</taxon>
        <taxon>Mollusca</taxon>
        <taxon>Bivalvia</taxon>
        <taxon>Autobranchia</taxon>
        <taxon>Pteriomorphia</taxon>
        <taxon>Ostreida</taxon>
        <taxon>Ostreoidea</taxon>
        <taxon>Ostreidae</taxon>
        <taxon>Crassostrea</taxon>
    </lineage>
</organism>
<dbReference type="GeneID" id="111137557"/>
<keyword evidence="1" id="KW-0812">Transmembrane</keyword>
<dbReference type="AlphaFoldDB" id="A0A8B8EXL6"/>
<keyword evidence="1" id="KW-1133">Transmembrane helix</keyword>
<gene>
    <name evidence="3 4 5" type="primary">LOC111137557</name>
</gene>
<dbReference type="Proteomes" id="UP000694844">
    <property type="component" value="Chromosome 5"/>
</dbReference>